<dbReference type="PROSITE" id="PS00216">
    <property type="entry name" value="SUGAR_TRANSPORT_1"/>
    <property type="match status" value="1"/>
</dbReference>
<dbReference type="InterPro" id="IPR005828">
    <property type="entry name" value="MFS_sugar_transport-like"/>
</dbReference>
<gene>
    <name evidence="7" type="ORF">BDFB_011712</name>
</gene>
<feature type="transmembrane region" description="Helical" evidence="5">
    <location>
        <begin position="360"/>
        <end position="381"/>
    </location>
</feature>
<dbReference type="EMBL" id="QDEB01092326">
    <property type="protein sequence ID" value="RZC33072.1"/>
    <property type="molecule type" value="Genomic_DNA"/>
</dbReference>
<organism evidence="7 8">
    <name type="scientific">Asbolus verrucosus</name>
    <name type="common">Desert ironclad beetle</name>
    <dbReference type="NCBI Taxonomy" id="1661398"/>
    <lineage>
        <taxon>Eukaryota</taxon>
        <taxon>Metazoa</taxon>
        <taxon>Ecdysozoa</taxon>
        <taxon>Arthropoda</taxon>
        <taxon>Hexapoda</taxon>
        <taxon>Insecta</taxon>
        <taxon>Pterygota</taxon>
        <taxon>Neoptera</taxon>
        <taxon>Endopterygota</taxon>
        <taxon>Coleoptera</taxon>
        <taxon>Polyphaga</taxon>
        <taxon>Cucujiformia</taxon>
        <taxon>Tenebrionidae</taxon>
        <taxon>Pimeliinae</taxon>
        <taxon>Asbolus</taxon>
    </lineage>
</organism>
<feature type="domain" description="Major facilitator superfamily (MFS) profile" evidence="6">
    <location>
        <begin position="94"/>
        <end position="503"/>
    </location>
</feature>
<dbReference type="GO" id="GO:0016020">
    <property type="term" value="C:membrane"/>
    <property type="evidence" value="ECO:0007669"/>
    <property type="project" value="UniProtKB-SubCell"/>
</dbReference>
<dbReference type="Gene3D" id="1.20.1250.20">
    <property type="entry name" value="MFS general substrate transporter like domains"/>
    <property type="match status" value="1"/>
</dbReference>
<keyword evidence="2 5" id="KW-0812">Transmembrane</keyword>
<name>A0A482VJN2_ASBVE</name>
<proteinExistence type="predicted"/>
<dbReference type="Proteomes" id="UP000292052">
    <property type="component" value="Unassembled WGS sequence"/>
</dbReference>
<dbReference type="InterPro" id="IPR036259">
    <property type="entry name" value="MFS_trans_sf"/>
</dbReference>
<dbReference type="OrthoDB" id="2261376at2759"/>
<dbReference type="SUPFAM" id="SSF103473">
    <property type="entry name" value="MFS general substrate transporter"/>
    <property type="match status" value="1"/>
</dbReference>
<dbReference type="CDD" id="cd17317">
    <property type="entry name" value="MFS_SLC22"/>
    <property type="match status" value="1"/>
</dbReference>
<feature type="transmembrane region" description="Helical" evidence="5">
    <location>
        <begin position="388"/>
        <end position="407"/>
    </location>
</feature>
<evidence type="ECO:0000256" key="4">
    <source>
        <dbReference type="ARBA" id="ARBA00023136"/>
    </source>
</evidence>
<dbReference type="AlphaFoldDB" id="A0A482VJN2"/>
<comment type="caution">
    <text evidence="7">The sequence shown here is derived from an EMBL/GenBank/DDBJ whole genome shotgun (WGS) entry which is preliminary data.</text>
</comment>
<evidence type="ECO:0000313" key="8">
    <source>
        <dbReference type="Proteomes" id="UP000292052"/>
    </source>
</evidence>
<dbReference type="STRING" id="1661398.A0A482VJN2"/>
<evidence type="ECO:0000256" key="2">
    <source>
        <dbReference type="ARBA" id="ARBA00022692"/>
    </source>
</evidence>
<evidence type="ECO:0000256" key="1">
    <source>
        <dbReference type="ARBA" id="ARBA00004141"/>
    </source>
</evidence>
<dbReference type="PROSITE" id="PS50850">
    <property type="entry name" value="MFS"/>
    <property type="match status" value="1"/>
</dbReference>
<accession>A0A482VJN2</accession>
<dbReference type="InterPro" id="IPR020846">
    <property type="entry name" value="MFS_dom"/>
</dbReference>
<feature type="transmembrane region" description="Helical" evidence="5">
    <location>
        <begin position="220"/>
        <end position="244"/>
    </location>
</feature>
<reference evidence="7 8" key="1">
    <citation type="submission" date="2017-03" db="EMBL/GenBank/DDBJ databases">
        <title>Genome of the blue death feigning beetle - Asbolus verrucosus.</title>
        <authorList>
            <person name="Rider S.D."/>
        </authorList>
    </citation>
    <scope>NUCLEOTIDE SEQUENCE [LARGE SCALE GENOMIC DNA]</scope>
    <source>
        <strain evidence="7">Butters</strain>
        <tissue evidence="7">Head and leg muscle</tissue>
    </source>
</reference>
<feature type="transmembrane region" description="Helical" evidence="5">
    <location>
        <begin position="327"/>
        <end position="348"/>
    </location>
</feature>
<feature type="transmembrane region" description="Helical" evidence="5">
    <location>
        <begin position="163"/>
        <end position="182"/>
    </location>
</feature>
<feature type="transmembrane region" description="Helical" evidence="5">
    <location>
        <begin position="20"/>
        <end position="42"/>
    </location>
</feature>
<protein>
    <submittedName>
        <fullName evidence="7">Sugar tr and/or MFS 1 domain containing protein</fullName>
    </submittedName>
</protein>
<keyword evidence="4 5" id="KW-0472">Membrane</keyword>
<feature type="transmembrane region" description="Helical" evidence="5">
    <location>
        <begin position="250"/>
        <end position="268"/>
    </location>
</feature>
<feature type="transmembrane region" description="Helical" evidence="5">
    <location>
        <begin position="419"/>
        <end position="439"/>
    </location>
</feature>
<dbReference type="PANTHER" id="PTHR24064">
    <property type="entry name" value="SOLUTE CARRIER FAMILY 22 MEMBER"/>
    <property type="match status" value="1"/>
</dbReference>
<keyword evidence="8" id="KW-1185">Reference proteome</keyword>
<dbReference type="GO" id="GO:0022857">
    <property type="term" value="F:transmembrane transporter activity"/>
    <property type="evidence" value="ECO:0007669"/>
    <property type="project" value="InterPro"/>
</dbReference>
<evidence type="ECO:0000256" key="5">
    <source>
        <dbReference type="SAM" id="Phobius"/>
    </source>
</evidence>
<evidence type="ECO:0000259" key="6">
    <source>
        <dbReference type="PROSITE" id="PS50850"/>
    </source>
</evidence>
<feature type="transmembrane region" description="Helical" evidence="5">
    <location>
        <begin position="479"/>
        <end position="498"/>
    </location>
</feature>
<dbReference type="Pfam" id="PF00083">
    <property type="entry name" value="Sugar_tr"/>
    <property type="match status" value="1"/>
</dbReference>
<dbReference type="InterPro" id="IPR005829">
    <property type="entry name" value="Sugar_transporter_CS"/>
</dbReference>
<evidence type="ECO:0000313" key="7">
    <source>
        <dbReference type="EMBL" id="RZC33072.1"/>
    </source>
</evidence>
<feature type="transmembrane region" description="Helical" evidence="5">
    <location>
        <begin position="188"/>
        <end position="208"/>
    </location>
</feature>
<sequence>MDNSLDSILVQLGEVGKYQLFILGVVSLGATLHAAAHVAFVFTAMNLEYRCEIPECDTINPQFEPPWLSNAIPYSDNKPSKCTRFVMSNATDSCDKVSDFGTTVERCNSFVYKTERDSILKKYNLHCEDNLWKLALVGTINNAAQFFGIFIAGVLSDRFGRKVIFILGMTFCGICGVVRTFVPTYTWFLVFEFLDAAFGAGSHICGFIMGVELVGPKRRVLIGTLVNLTSSLGGLYAGGFAWIFQAWRPIIYSIYGPLILTMCFFWVIPESIRWNLSKGRLEEAKKTLKRVAEVNGKTISENSLEQLKSTDEESKNSFFEVFKSTTLVLRLINCCVCWITCAFLFYGLTLNSVSLAGNAYLDFMLTSLAEFPAVFACIYLADKIGRKWSLSGSFFLTGISCLAFTFIPKVAESHSGSLAVYMLGKFSATAAFMTTYVITSELFPTPLRHSMMGACSSFGRIGSMVAPQALLLTQIWEPLPLIVFTAMGAAAGFLALLFPEILNIKLPDTIEEAVSIGKDTRSVLKKH</sequence>
<comment type="subcellular location">
    <subcellularLocation>
        <location evidence="1">Membrane</location>
        <topology evidence="1">Multi-pass membrane protein</topology>
    </subcellularLocation>
</comment>
<keyword evidence="3 5" id="KW-1133">Transmembrane helix</keyword>
<evidence type="ECO:0000256" key="3">
    <source>
        <dbReference type="ARBA" id="ARBA00022989"/>
    </source>
</evidence>